<evidence type="ECO:0000259" key="4">
    <source>
        <dbReference type="PROSITE" id="PS50015"/>
    </source>
</evidence>
<feature type="domain" description="Saposin B-type" evidence="4">
    <location>
        <begin position="49"/>
        <end position="128"/>
    </location>
</feature>
<dbReference type="InterPro" id="IPR008138">
    <property type="entry name" value="SapB_2"/>
</dbReference>
<evidence type="ECO:0000313" key="6">
    <source>
        <dbReference type="Proteomes" id="UP000008792"/>
    </source>
</evidence>
<dbReference type="EMBL" id="CH940648">
    <property type="protein sequence ID" value="EDW60734.2"/>
    <property type="molecule type" value="Genomic_DNA"/>
</dbReference>
<dbReference type="InterPro" id="IPR051428">
    <property type="entry name" value="Sphingo_Act-Surfact_Prot"/>
</dbReference>
<dbReference type="PRINTS" id="PR01797">
    <property type="entry name" value="SAPOSIN"/>
</dbReference>
<feature type="signal peptide" evidence="3">
    <location>
        <begin position="1"/>
        <end position="22"/>
    </location>
</feature>
<organism evidence="5 6">
    <name type="scientific">Drosophila virilis</name>
    <name type="common">Fruit fly</name>
    <dbReference type="NCBI Taxonomy" id="7244"/>
    <lineage>
        <taxon>Eukaryota</taxon>
        <taxon>Metazoa</taxon>
        <taxon>Ecdysozoa</taxon>
        <taxon>Arthropoda</taxon>
        <taxon>Hexapoda</taxon>
        <taxon>Insecta</taxon>
        <taxon>Pterygota</taxon>
        <taxon>Neoptera</taxon>
        <taxon>Endopterygota</taxon>
        <taxon>Diptera</taxon>
        <taxon>Brachycera</taxon>
        <taxon>Muscomorpha</taxon>
        <taxon>Ephydroidea</taxon>
        <taxon>Drosophilidae</taxon>
        <taxon>Drosophila</taxon>
    </lineage>
</organism>
<evidence type="ECO:0000256" key="2">
    <source>
        <dbReference type="ARBA" id="ARBA00023180"/>
    </source>
</evidence>
<dbReference type="PROSITE" id="PS50015">
    <property type="entry name" value="SAP_B"/>
    <property type="match status" value="9"/>
</dbReference>
<dbReference type="eggNOG" id="KOG1340">
    <property type="taxonomic scope" value="Eukaryota"/>
</dbReference>
<dbReference type="InterPro" id="IPR011001">
    <property type="entry name" value="Saposin-like"/>
</dbReference>
<keyword evidence="2" id="KW-0325">Glycoprotein</keyword>
<dbReference type="SMR" id="B4LKL3"/>
<name>B4LKL3_DROVI</name>
<feature type="chain" id="PRO_5006457278" description="Saposin B-type domain-containing protein" evidence="3">
    <location>
        <begin position="23"/>
        <end position="1018"/>
    </location>
</feature>
<dbReference type="SUPFAM" id="SSF47862">
    <property type="entry name" value="Saposin"/>
    <property type="match status" value="8"/>
</dbReference>
<dbReference type="GO" id="GO:0016020">
    <property type="term" value="C:membrane"/>
    <property type="evidence" value="ECO:0007669"/>
    <property type="project" value="GOC"/>
</dbReference>
<sequence length="1018" mass="114525">MRSAGPSAFVAVILMHSFLVSATIPEEVAGIKCKLHPTNLCDTLRIQPDQLTCTTCNLLMLAYKKEFDSTTRADMIEKLLHTCYSLHSLSDTCANIVSNYFDDFYELAKQHLQSNDICQVVSMCANAESTPEALAPPAIKSDQFYCGQCKQLVQHLRESLLHNTTEAQFRQKLDGYCKKTRGFKNECLTVVDQFYHIIYSILKSKLDADSVCSFINVCHEHKKLQEETESLQLIDTNDELESSIEPQLPQCFACKSAFRIVKKLIRSNISNEKLKNAMNQACNKVGKLSNKCHGVIDRHGDQMARFARNPRVICALIGMCFPIGQQDIQLAPVELEVELLVGDANKSEQLQLTADIEDKQSINCQLCKKVFKTLHKMVEHHQDIKLAMDRVCHVLKEQNLMNECQNIIKQHADMIIDLIKKNVPRQQICRALNKCLIYETEDLFDIQEQLDDHYQLEIDDEQHDLFALEEPLTAVELISKGSPKCAVCKTAIKALQHMVHHHEDKGEITKALGHVCHRMGKLQHACESVVNNHGAQIVDLMTKHMSAELICKAIHVCHFSATEEDYVIDETVEEEEVIPSELEEPQLATNVGFKGSPKCALCRATMKALQHIIRKGGDSGSIEKALQKVCHTMGKLKGRCTKMVQKHGHKIVDLMTKKTAGHKICTLIGMCHKSVSVEDLEADNEEQIEYFENFDILDALLKEETDLSPLEVSKGSPKCAVCKTAIKALQHMVQHHEDKGEITKALGHVCHRMGKLQHACESVVNNHGAQIVDLMAKHMSAELICKAIHVCHLSTARDEDSEIAETMLEEQIDQSEALELVQLAEGPVCIFCELFISKFKTSVNSKEKQTHFIKEILTSCDQLPSMFRKECHDIAVRFGPLALDMLGSVSPQEACRLVHFCFSEEEYNAFVALVQAKLESSQLAQPEQGPICIICELLVTRFEKLLDTKAKRAHILHSFLVTCDYMPHFIRNPCHSLIYGYGAAALDLISKVKPEDVCNHLPRCSSQTIQDSNENIAQ</sequence>
<dbReference type="Proteomes" id="UP000008792">
    <property type="component" value="Unassembled WGS sequence"/>
</dbReference>
<protein>
    <recommendedName>
        <fullName evidence="4">Saposin B-type domain-containing protein</fullName>
    </recommendedName>
</protein>
<dbReference type="Pfam" id="PF03489">
    <property type="entry name" value="SapB_2"/>
    <property type="match status" value="5"/>
</dbReference>
<dbReference type="HOGENOM" id="CLU_013334_0_0_1"/>
<feature type="domain" description="Saposin B-type" evidence="4">
    <location>
        <begin position="360"/>
        <end position="439"/>
    </location>
</feature>
<keyword evidence="6" id="KW-1185">Reference proteome</keyword>
<feature type="domain" description="Saposin B-type" evidence="4">
    <location>
        <begin position="142"/>
        <end position="222"/>
    </location>
</feature>
<dbReference type="GO" id="GO:0005764">
    <property type="term" value="C:lysosome"/>
    <property type="evidence" value="ECO:0007669"/>
    <property type="project" value="InterPro"/>
</dbReference>
<dbReference type="InParanoid" id="B4LKL3"/>
<feature type="domain" description="Saposin B-type" evidence="4">
    <location>
        <begin position="247"/>
        <end position="324"/>
    </location>
</feature>
<feature type="domain" description="Saposin B-type" evidence="4">
    <location>
        <begin position="481"/>
        <end position="561"/>
    </location>
</feature>
<dbReference type="InterPro" id="IPR008139">
    <property type="entry name" value="SaposinB_dom"/>
</dbReference>
<dbReference type="InterPro" id="IPR008373">
    <property type="entry name" value="Saposin"/>
</dbReference>
<evidence type="ECO:0000256" key="3">
    <source>
        <dbReference type="SAM" id="SignalP"/>
    </source>
</evidence>
<gene>
    <name evidence="5" type="primary">Dvir\GJ21649</name>
    <name evidence="5" type="ORF">Dvir_GJ21649</name>
</gene>
<proteinExistence type="predicted"/>
<reference evidence="5 6" key="1">
    <citation type="journal article" date="2007" name="Nature">
        <title>Evolution of genes and genomes on the Drosophila phylogeny.</title>
        <authorList>
            <consortium name="Drosophila 12 Genomes Consortium"/>
            <person name="Clark A.G."/>
            <person name="Eisen M.B."/>
            <person name="Smith D.R."/>
            <person name="Bergman C.M."/>
            <person name="Oliver B."/>
            <person name="Markow T.A."/>
            <person name="Kaufman T.C."/>
            <person name="Kellis M."/>
            <person name="Gelbart W."/>
            <person name="Iyer V.N."/>
            <person name="Pollard D.A."/>
            <person name="Sackton T.B."/>
            <person name="Larracuente A.M."/>
            <person name="Singh N.D."/>
            <person name="Abad J.P."/>
            <person name="Abt D.N."/>
            <person name="Adryan B."/>
            <person name="Aguade M."/>
            <person name="Akashi H."/>
            <person name="Anderson W.W."/>
            <person name="Aquadro C.F."/>
            <person name="Ardell D.H."/>
            <person name="Arguello R."/>
            <person name="Artieri C.G."/>
            <person name="Barbash D.A."/>
            <person name="Barker D."/>
            <person name="Barsanti P."/>
            <person name="Batterham P."/>
            <person name="Batzoglou S."/>
            <person name="Begun D."/>
            <person name="Bhutkar A."/>
            <person name="Blanco E."/>
            <person name="Bosak S.A."/>
            <person name="Bradley R.K."/>
            <person name="Brand A.D."/>
            <person name="Brent M.R."/>
            <person name="Brooks A.N."/>
            <person name="Brown R.H."/>
            <person name="Butlin R.K."/>
            <person name="Caggese C."/>
            <person name="Calvi B.R."/>
            <person name="Bernardo de Carvalho A."/>
            <person name="Caspi A."/>
            <person name="Castrezana S."/>
            <person name="Celniker S.E."/>
            <person name="Chang J.L."/>
            <person name="Chapple C."/>
            <person name="Chatterji S."/>
            <person name="Chinwalla A."/>
            <person name="Civetta A."/>
            <person name="Clifton S.W."/>
            <person name="Comeron J.M."/>
            <person name="Costello J.C."/>
            <person name="Coyne J.A."/>
            <person name="Daub J."/>
            <person name="David R.G."/>
            <person name="Delcher A.L."/>
            <person name="Delehaunty K."/>
            <person name="Do C.B."/>
            <person name="Ebling H."/>
            <person name="Edwards K."/>
            <person name="Eickbush T."/>
            <person name="Evans J.D."/>
            <person name="Filipski A."/>
            <person name="Findeiss S."/>
            <person name="Freyhult E."/>
            <person name="Fulton L."/>
            <person name="Fulton R."/>
            <person name="Garcia A.C."/>
            <person name="Gardiner A."/>
            <person name="Garfield D.A."/>
            <person name="Garvin B.E."/>
            <person name="Gibson G."/>
            <person name="Gilbert D."/>
            <person name="Gnerre S."/>
            <person name="Godfrey J."/>
            <person name="Good R."/>
            <person name="Gotea V."/>
            <person name="Gravely B."/>
            <person name="Greenberg A.J."/>
            <person name="Griffiths-Jones S."/>
            <person name="Gross S."/>
            <person name="Guigo R."/>
            <person name="Gustafson E.A."/>
            <person name="Haerty W."/>
            <person name="Hahn M.W."/>
            <person name="Halligan D.L."/>
            <person name="Halpern A.L."/>
            <person name="Halter G.M."/>
            <person name="Han M.V."/>
            <person name="Heger A."/>
            <person name="Hillier L."/>
            <person name="Hinrichs A.S."/>
            <person name="Holmes I."/>
            <person name="Hoskins R.A."/>
            <person name="Hubisz M.J."/>
            <person name="Hultmark D."/>
            <person name="Huntley M.A."/>
            <person name="Jaffe D.B."/>
            <person name="Jagadeeshan S."/>
            <person name="Jeck W.R."/>
            <person name="Johnson J."/>
            <person name="Jones C.D."/>
            <person name="Jordan W.C."/>
            <person name="Karpen G.H."/>
            <person name="Kataoka E."/>
            <person name="Keightley P.D."/>
            <person name="Kheradpour P."/>
            <person name="Kirkness E.F."/>
            <person name="Koerich L.B."/>
            <person name="Kristiansen K."/>
            <person name="Kudrna D."/>
            <person name="Kulathinal R.J."/>
            <person name="Kumar S."/>
            <person name="Kwok R."/>
            <person name="Lander E."/>
            <person name="Langley C.H."/>
            <person name="Lapoint R."/>
            <person name="Lazzaro B.P."/>
            <person name="Lee S.J."/>
            <person name="Levesque L."/>
            <person name="Li R."/>
            <person name="Lin C.F."/>
            <person name="Lin M.F."/>
            <person name="Lindblad-Toh K."/>
            <person name="Llopart A."/>
            <person name="Long M."/>
            <person name="Low L."/>
            <person name="Lozovsky E."/>
            <person name="Lu J."/>
            <person name="Luo M."/>
            <person name="Machado C.A."/>
            <person name="Makalowski W."/>
            <person name="Marzo M."/>
            <person name="Matsuda M."/>
            <person name="Matzkin L."/>
            <person name="McAllister B."/>
            <person name="McBride C.S."/>
            <person name="McKernan B."/>
            <person name="McKernan K."/>
            <person name="Mendez-Lago M."/>
            <person name="Minx P."/>
            <person name="Mollenhauer M.U."/>
            <person name="Montooth K."/>
            <person name="Mount S.M."/>
            <person name="Mu X."/>
            <person name="Myers E."/>
            <person name="Negre B."/>
            <person name="Newfeld S."/>
            <person name="Nielsen R."/>
            <person name="Noor M.A."/>
            <person name="O'Grady P."/>
            <person name="Pachter L."/>
            <person name="Papaceit M."/>
            <person name="Parisi M.J."/>
            <person name="Parisi M."/>
            <person name="Parts L."/>
            <person name="Pedersen J.S."/>
            <person name="Pesole G."/>
            <person name="Phillippy A.M."/>
            <person name="Ponting C.P."/>
            <person name="Pop M."/>
            <person name="Porcelli D."/>
            <person name="Powell J.R."/>
            <person name="Prohaska S."/>
            <person name="Pruitt K."/>
            <person name="Puig M."/>
            <person name="Quesneville H."/>
            <person name="Ram K.R."/>
            <person name="Rand D."/>
            <person name="Rasmussen M.D."/>
            <person name="Reed L.K."/>
            <person name="Reenan R."/>
            <person name="Reily A."/>
            <person name="Remington K.A."/>
            <person name="Rieger T.T."/>
            <person name="Ritchie M.G."/>
            <person name="Robin C."/>
            <person name="Rogers Y.H."/>
            <person name="Rohde C."/>
            <person name="Rozas J."/>
            <person name="Rubenfield M.J."/>
            <person name="Ruiz A."/>
            <person name="Russo S."/>
            <person name="Salzberg S.L."/>
            <person name="Sanchez-Gracia A."/>
            <person name="Saranga D.J."/>
            <person name="Sato H."/>
            <person name="Schaeffer S.W."/>
            <person name="Schatz M.C."/>
            <person name="Schlenke T."/>
            <person name="Schwartz R."/>
            <person name="Segarra C."/>
            <person name="Singh R.S."/>
            <person name="Sirot L."/>
            <person name="Sirota M."/>
            <person name="Sisneros N.B."/>
            <person name="Smith C.D."/>
            <person name="Smith T.F."/>
            <person name="Spieth J."/>
            <person name="Stage D.E."/>
            <person name="Stark A."/>
            <person name="Stephan W."/>
            <person name="Strausberg R.L."/>
            <person name="Strempel S."/>
            <person name="Sturgill D."/>
            <person name="Sutton G."/>
            <person name="Sutton G.G."/>
            <person name="Tao W."/>
            <person name="Teichmann S."/>
            <person name="Tobari Y.N."/>
            <person name="Tomimura Y."/>
            <person name="Tsolas J.M."/>
            <person name="Valente V.L."/>
            <person name="Venter E."/>
            <person name="Venter J.C."/>
            <person name="Vicario S."/>
            <person name="Vieira F.G."/>
            <person name="Vilella A.J."/>
            <person name="Villasante A."/>
            <person name="Walenz B."/>
            <person name="Wang J."/>
            <person name="Wasserman M."/>
            <person name="Watts T."/>
            <person name="Wilson D."/>
            <person name="Wilson R.K."/>
            <person name="Wing R.A."/>
            <person name="Wolfner M.F."/>
            <person name="Wong A."/>
            <person name="Wong G.K."/>
            <person name="Wu C.I."/>
            <person name="Wu G."/>
            <person name="Yamamoto D."/>
            <person name="Yang H.P."/>
            <person name="Yang S.P."/>
            <person name="Yorke J.A."/>
            <person name="Yoshida K."/>
            <person name="Zdobnov E."/>
            <person name="Zhang P."/>
            <person name="Zhang Y."/>
            <person name="Zimin A.V."/>
            <person name="Baldwin J."/>
            <person name="Abdouelleil A."/>
            <person name="Abdulkadir J."/>
            <person name="Abebe A."/>
            <person name="Abera B."/>
            <person name="Abreu J."/>
            <person name="Acer S.C."/>
            <person name="Aftuck L."/>
            <person name="Alexander A."/>
            <person name="An P."/>
            <person name="Anderson E."/>
            <person name="Anderson S."/>
            <person name="Arachi H."/>
            <person name="Azer M."/>
            <person name="Bachantsang P."/>
            <person name="Barry A."/>
            <person name="Bayul T."/>
            <person name="Berlin A."/>
            <person name="Bessette D."/>
            <person name="Bloom T."/>
            <person name="Blye J."/>
            <person name="Boguslavskiy L."/>
            <person name="Bonnet C."/>
            <person name="Boukhgalter B."/>
            <person name="Bourzgui I."/>
            <person name="Brown A."/>
            <person name="Cahill P."/>
            <person name="Channer S."/>
            <person name="Cheshatsang Y."/>
            <person name="Chuda L."/>
            <person name="Citroen M."/>
            <person name="Collymore A."/>
            <person name="Cooke P."/>
            <person name="Costello M."/>
            <person name="D'Aco K."/>
            <person name="Daza R."/>
            <person name="De Haan G."/>
            <person name="DeGray S."/>
            <person name="DeMaso C."/>
            <person name="Dhargay N."/>
            <person name="Dooley K."/>
            <person name="Dooley E."/>
            <person name="Doricent M."/>
            <person name="Dorje P."/>
            <person name="Dorjee K."/>
            <person name="Dupes A."/>
            <person name="Elong R."/>
            <person name="Falk J."/>
            <person name="Farina A."/>
            <person name="Faro S."/>
            <person name="Ferguson D."/>
            <person name="Fisher S."/>
            <person name="Foley C.D."/>
            <person name="Franke A."/>
            <person name="Friedrich D."/>
            <person name="Gadbois L."/>
            <person name="Gearin G."/>
            <person name="Gearin C.R."/>
            <person name="Giannoukos G."/>
            <person name="Goode T."/>
            <person name="Graham J."/>
            <person name="Grandbois E."/>
            <person name="Grewal S."/>
            <person name="Gyaltsen K."/>
            <person name="Hafez N."/>
            <person name="Hagos B."/>
            <person name="Hall J."/>
            <person name="Henson C."/>
            <person name="Hollinger A."/>
            <person name="Honan T."/>
            <person name="Huard M.D."/>
            <person name="Hughes L."/>
            <person name="Hurhula B."/>
            <person name="Husby M.E."/>
            <person name="Kamat A."/>
            <person name="Kanga B."/>
            <person name="Kashin S."/>
            <person name="Khazanovich D."/>
            <person name="Kisner P."/>
            <person name="Lance K."/>
            <person name="Lara M."/>
            <person name="Lee W."/>
            <person name="Lennon N."/>
            <person name="Letendre F."/>
            <person name="LeVine R."/>
            <person name="Lipovsky A."/>
            <person name="Liu X."/>
            <person name="Liu J."/>
            <person name="Liu S."/>
            <person name="Lokyitsang T."/>
            <person name="Lokyitsang Y."/>
            <person name="Lubonja R."/>
            <person name="Lui A."/>
            <person name="MacDonald P."/>
            <person name="Magnisalis V."/>
            <person name="Maru K."/>
            <person name="Matthews C."/>
            <person name="McCusker W."/>
            <person name="McDonough S."/>
            <person name="Mehta T."/>
            <person name="Meldrim J."/>
            <person name="Meneus L."/>
            <person name="Mihai O."/>
            <person name="Mihalev A."/>
            <person name="Mihova T."/>
            <person name="Mittelman R."/>
            <person name="Mlenga V."/>
            <person name="Montmayeur A."/>
            <person name="Mulrain L."/>
            <person name="Navidi A."/>
            <person name="Naylor J."/>
            <person name="Negash T."/>
            <person name="Nguyen T."/>
            <person name="Nguyen N."/>
            <person name="Nicol R."/>
            <person name="Norbu C."/>
            <person name="Norbu N."/>
            <person name="Novod N."/>
            <person name="O'Neill B."/>
            <person name="Osman S."/>
            <person name="Markiewicz E."/>
            <person name="Oyono O.L."/>
            <person name="Patti C."/>
            <person name="Phunkhang P."/>
            <person name="Pierre F."/>
            <person name="Priest M."/>
            <person name="Raghuraman S."/>
            <person name="Rege F."/>
            <person name="Reyes R."/>
            <person name="Rise C."/>
            <person name="Rogov P."/>
            <person name="Ross K."/>
            <person name="Ryan E."/>
            <person name="Settipalli S."/>
            <person name="Shea T."/>
            <person name="Sherpa N."/>
            <person name="Shi L."/>
            <person name="Shih D."/>
            <person name="Sparrow T."/>
            <person name="Spaulding J."/>
            <person name="Stalker J."/>
            <person name="Stange-Thomann N."/>
            <person name="Stavropoulos S."/>
            <person name="Stone C."/>
            <person name="Strader C."/>
            <person name="Tesfaye S."/>
            <person name="Thomson T."/>
            <person name="Thoulutsang Y."/>
            <person name="Thoulutsang D."/>
            <person name="Topham K."/>
            <person name="Topping I."/>
            <person name="Tsamla T."/>
            <person name="Vassiliev H."/>
            <person name="Vo A."/>
            <person name="Wangchuk T."/>
            <person name="Wangdi T."/>
            <person name="Weiand M."/>
            <person name="Wilkinson J."/>
            <person name="Wilson A."/>
            <person name="Yadav S."/>
            <person name="Young G."/>
            <person name="Yu Q."/>
            <person name="Zembek L."/>
            <person name="Zhong D."/>
            <person name="Zimmer A."/>
            <person name="Zwirko Z."/>
            <person name="Jaffe D.B."/>
            <person name="Alvarez P."/>
            <person name="Brockman W."/>
            <person name="Butler J."/>
            <person name="Chin C."/>
            <person name="Gnerre S."/>
            <person name="Grabherr M."/>
            <person name="Kleber M."/>
            <person name="Mauceli E."/>
            <person name="MacCallum I."/>
        </authorList>
    </citation>
    <scope>NUCLEOTIDE SEQUENCE [LARGE SCALE GENOMIC DNA]</scope>
    <source>
        <strain evidence="6">Tucson 15010-1051.87</strain>
    </source>
</reference>
<dbReference type="KEGG" id="dvi:6624833"/>
<dbReference type="PANTHER" id="PTHR11480">
    <property type="entry name" value="SAPOSIN-RELATED"/>
    <property type="match status" value="1"/>
</dbReference>
<dbReference type="OrthoDB" id="7542851at2759"/>
<feature type="domain" description="Saposin B-type" evidence="4">
    <location>
        <begin position="928"/>
        <end position="1008"/>
    </location>
</feature>
<feature type="domain" description="Saposin B-type" evidence="4">
    <location>
        <begin position="715"/>
        <end position="795"/>
    </location>
</feature>
<keyword evidence="1" id="KW-1015">Disulfide bond</keyword>
<keyword evidence="3" id="KW-0732">Signal</keyword>
<dbReference type="STRING" id="7244.B4LKL3"/>
<dbReference type="Gene3D" id="1.10.225.10">
    <property type="entry name" value="Saposin-like"/>
    <property type="match status" value="9"/>
</dbReference>
<dbReference type="AlphaFoldDB" id="B4LKL3"/>
<feature type="domain" description="Saposin B-type" evidence="4">
    <location>
        <begin position="595"/>
        <end position="675"/>
    </location>
</feature>
<evidence type="ECO:0000313" key="5">
    <source>
        <dbReference type="EMBL" id="EDW60734.2"/>
    </source>
</evidence>
<dbReference type="SMART" id="SM00741">
    <property type="entry name" value="SapB"/>
    <property type="match status" value="9"/>
</dbReference>
<dbReference type="GO" id="GO:0006665">
    <property type="term" value="P:sphingolipid metabolic process"/>
    <property type="evidence" value="ECO:0007669"/>
    <property type="project" value="InterPro"/>
</dbReference>
<feature type="domain" description="Saposin B-type" evidence="4">
    <location>
        <begin position="825"/>
        <end position="905"/>
    </location>
</feature>
<accession>B4LKL3</accession>
<evidence type="ECO:0000256" key="1">
    <source>
        <dbReference type="ARBA" id="ARBA00023157"/>
    </source>
</evidence>